<dbReference type="GO" id="GO:0016740">
    <property type="term" value="F:transferase activity"/>
    <property type="evidence" value="ECO:0007669"/>
    <property type="project" value="UniProtKB-KW"/>
</dbReference>
<gene>
    <name evidence="1" type="ORF">MKW35_01870</name>
</gene>
<accession>A0ABS9RFS2</accession>
<comment type="caution">
    <text evidence="1">The sequence shown here is derived from an EMBL/GenBank/DDBJ whole genome shotgun (WGS) entry which is preliminary data.</text>
</comment>
<sequence length="248" mass="27933">MIKINQGMLLSRKNIKLILSVNWIKTFYFNLKMFPFDVAIKLPVFFYGKVKLSSLRGEVIIDAPIKRGMIGFGQRFEKMSVEKGISQVIVNGKLVFKGHAHFGKDVFFCVEDNAYCEFGFMGCLGSDVKLVCTKEIIIGEWAGIGYESQVIDTNSHPMKNTLTGQYYPMSSSIRIGNYNAISNRVSIMGGTKTPDHCVVASNSLCNADYRQFENNVLLGGIPAKLIKTNFARDWEIEKEMLKKAKRVL</sequence>
<dbReference type="InterPro" id="IPR011004">
    <property type="entry name" value="Trimer_LpxA-like_sf"/>
</dbReference>
<organism evidence="1 2">
    <name type="scientific">Aestuariibaculum lutulentum</name>
    <dbReference type="NCBI Taxonomy" id="2920935"/>
    <lineage>
        <taxon>Bacteria</taxon>
        <taxon>Pseudomonadati</taxon>
        <taxon>Bacteroidota</taxon>
        <taxon>Flavobacteriia</taxon>
        <taxon>Flavobacteriales</taxon>
        <taxon>Flavobacteriaceae</taxon>
    </lineage>
</organism>
<keyword evidence="2" id="KW-1185">Reference proteome</keyword>
<evidence type="ECO:0000313" key="2">
    <source>
        <dbReference type="Proteomes" id="UP001156141"/>
    </source>
</evidence>
<dbReference type="Proteomes" id="UP001156141">
    <property type="component" value="Unassembled WGS sequence"/>
</dbReference>
<dbReference type="RefSeq" id="WP_240571695.1">
    <property type="nucleotide sequence ID" value="NZ_CP136709.1"/>
</dbReference>
<name>A0ABS9RFS2_9FLAO</name>
<keyword evidence="1" id="KW-0808">Transferase</keyword>
<dbReference type="Gene3D" id="2.160.10.10">
    <property type="entry name" value="Hexapeptide repeat proteins"/>
    <property type="match status" value="1"/>
</dbReference>
<proteinExistence type="predicted"/>
<dbReference type="SUPFAM" id="SSF51161">
    <property type="entry name" value="Trimeric LpxA-like enzymes"/>
    <property type="match status" value="1"/>
</dbReference>
<evidence type="ECO:0000313" key="1">
    <source>
        <dbReference type="EMBL" id="MCH4551351.1"/>
    </source>
</evidence>
<protein>
    <submittedName>
        <fullName evidence="1">Transferase</fullName>
    </submittedName>
</protein>
<dbReference type="EMBL" id="JAKVQD010000001">
    <property type="protein sequence ID" value="MCH4551351.1"/>
    <property type="molecule type" value="Genomic_DNA"/>
</dbReference>
<reference evidence="1" key="1">
    <citation type="submission" date="2022-02" db="EMBL/GenBank/DDBJ databases">
        <title>Aestuariibaculum sp., a marine bacterium isolated from sediment in Guangxi.</title>
        <authorList>
            <person name="Ying J."/>
        </authorList>
    </citation>
    <scope>NUCLEOTIDE SEQUENCE</scope>
    <source>
        <strain evidence="1">L182</strain>
    </source>
</reference>